<dbReference type="KEGG" id="hprf:HLPR_04980"/>
<gene>
    <name evidence="2" type="ORF">HLPR_04980</name>
</gene>
<name>A0AAU9E8S4_9FIRM</name>
<evidence type="ECO:0000313" key="3">
    <source>
        <dbReference type="Proteomes" id="UP001321786"/>
    </source>
</evidence>
<protein>
    <submittedName>
        <fullName evidence="2">Uncharacterized protein</fullName>
    </submittedName>
</protein>
<accession>A0AAU9E8S4</accession>
<evidence type="ECO:0000256" key="1">
    <source>
        <dbReference type="SAM" id="Phobius"/>
    </source>
</evidence>
<proteinExistence type="predicted"/>
<keyword evidence="1" id="KW-1133">Transmembrane helix</keyword>
<dbReference type="AlphaFoldDB" id="A0AAU9E8S4"/>
<feature type="transmembrane region" description="Helical" evidence="1">
    <location>
        <begin position="7"/>
        <end position="27"/>
    </location>
</feature>
<evidence type="ECO:0000313" key="2">
    <source>
        <dbReference type="EMBL" id="BEP28167.1"/>
    </source>
</evidence>
<keyword evidence="1" id="KW-0812">Transmembrane</keyword>
<dbReference type="Proteomes" id="UP001321786">
    <property type="component" value="Chromosome"/>
</dbReference>
<dbReference type="RefSeq" id="WP_338536501.1">
    <property type="nucleotide sequence ID" value="NZ_AP028654.1"/>
</dbReference>
<organism evidence="2 3">
    <name type="scientific">Helicovermis profundi</name>
    <dbReference type="NCBI Taxonomy" id="3065157"/>
    <lineage>
        <taxon>Bacteria</taxon>
        <taxon>Bacillati</taxon>
        <taxon>Bacillota</taxon>
        <taxon>Clostridia</taxon>
        <taxon>Helicovermis</taxon>
    </lineage>
</organism>
<sequence>MKFKRQIVVIFLAISILLNIQLIGFILKTNHNIDRNLMYSNLVLSSFINNSMDNIENGVELYRKNIFSYKEFKKTLEKESTNLFWYDTLLEKTRLLNPKFDVNLFETKAYLNMIHKKQVITNDDLENIEKLAHIHIYASFDDFYISKKITGSEINPYYIQGYLDMEKLSEQYLKNEEK</sequence>
<keyword evidence="1" id="KW-0472">Membrane</keyword>
<reference evidence="2 3" key="1">
    <citation type="submission" date="2023-08" db="EMBL/GenBank/DDBJ databases">
        <title>Helicovermis profunda gen. nov., sp. nov., a novel mesophilic, fermentative bacterium within the Bacillota from a deep-sea hydrothermal vent chimney.</title>
        <authorList>
            <person name="Miyazaki U."/>
            <person name="Mizutani D."/>
            <person name="Hashimoto Y."/>
            <person name="Tame A."/>
            <person name="Sawayama S."/>
            <person name="Miyazaki J."/>
            <person name="Takai K."/>
            <person name="Nakagawa S."/>
        </authorList>
    </citation>
    <scope>NUCLEOTIDE SEQUENCE [LARGE SCALE GENOMIC DNA]</scope>
    <source>
        <strain evidence="2 3">S502</strain>
    </source>
</reference>
<dbReference type="EMBL" id="AP028654">
    <property type="protein sequence ID" value="BEP28167.1"/>
    <property type="molecule type" value="Genomic_DNA"/>
</dbReference>
<keyword evidence="3" id="KW-1185">Reference proteome</keyword>